<proteinExistence type="inferred from homology"/>
<dbReference type="Gene3D" id="2.60.40.3330">
    <property type="match status" value="1"/>
</dbReference>
<evidence type="ECO:0000313" key="6">
    <source>
        <dbReference type="Proteomes" id="UP001620645"/>
    </source>
</evidence>
<evidence type="ECO:0000256" key="2">
    <source>
        <dbReference type="ARBA" id="ARBA00010112"/>
    </source>
</evidence>
<dbReference type="Pfam" id="PF01060">
    <property type="entry name" value="TTR-52"/>
    <property type="match status" value="1"/>
</dbReference>
<dbReference type="InterPro" id="IPR038479">
    <property type="entry name" value="Transthyretin-like_sf"/>
</dbReference>
<protein>
    <recommendedName>
        <fullName evidence="7">Transthyretin-like family protein</fullName>
    </recommendedName>
</protein>
<dbReference type="InterPro" id="IPR001534">
    <property type="entry name" value="Transthyretin-like"/>
</dbReference>
<evidence type="ECO:0000256" key="1">
    <source>
        <dbReference type="ARBA" id="ARBA00004613"/>
    </source>
</evidence>
<comment type="similarity">
    <text evidence="2">Belongs to the nematode transthyretin-like family.</text>
</comment>
<dbReference type="PANTHER" id="PTHR21700:SF3">
    <property type="entry name" value="TRANSTHYRETIN-LIKE PROTEIN 5"/>
    <property type="match status" value="1"/>
</dbReference>
<keyword evidence="3" id="KW-0964">Secreted</keyword>
<keyword evidence="6" id="KW-1185">Reference proteome</keyword>
<comment type="caution">
    <text evidence="5">The sequence shown here is derived from an EMBL/GenBank/DDBJ whole genome shotgun (WGS) entry which is preliminary data.</text>
</comment>
<evidence type="ECO:0008006" key="7">
    <source>
        <dbReference type="Google" id="ProtNLM"/>
    </source>
</evidence>
<dbReference type="Proteomes" id="UP001620645">
    <property type="component" value="Unassembled WGS sequence"/>
</dbReference>
<comment type="subcellular location">
    <subcellularLocation>
        <location evidence="1">Secreted</location>
    </subcellularLocation>
</comment>
<dbReference type="PANTHER" id="PTHR21700">
    <property type="entry name" value="TRANSTHYRETIN-LIKE FAMILY PROTEIN-RELATED"/>
    <property type="match status" value="1"/>
</dbReference>
<evidence type="ECO:0000256" key="4">
    <source>
        <dbReference type="ARBA" id="ARBA00022729"/>
    </source>
</evidence>
<gene>
    <name evidence="5" type="ORF">niasHS_013685</name>
</gene>
<evidence type="ECO:0000313" key="5">
    <source>
        <dbReference type="EMBL" id="KAL3076138.1"/>
    </source>
</evidence>
<dbReference type="AlphaFoldDB" id="A0ABD2IA93"/>
<accession>A0ABD2IA93</accession>
<dbReference type="EMBL" id="JBICCN010000339">
    <property type="protein sequence ID" value="KAL3076138.1"/>
    <property type="molecule type" value="Genomic_DNA"/>
</dbReference>
<name>A0ABD2IA93_HETSC</name>
<keyword evidence="4" id="KW-0732">Signal</keyword>
<reference evidence="5 6" key="1">
    <citation type="submission" date="2024-10" db="EMBL/GenBank/DDBJ databases">
        <authorList>
            <person name="Kim D."/>
        </authorList>
    </citation>
    <scope>NUCLEOTIDE SEQUENCE [LARGE SCALE GENOMIC DNA]</scope>
    <source>
        <strain evidence="5">Taebaek</strain>
    </source>
</reference>
<sequence length="128" mass="14275">MANLFGQKQSVTVVGMLKCKGKPSAGTKVKLYDNDHFTTDDLMAQSKTDNYGRFRLGGTAKEITKIDPKLNLYHDCNGDFPFTPCKWKITIKIPKNYITTGSHAPKVFDIGVLNLEGKFSGQKRDCIN</sequence>
<dbReference type="GO" id="GO:0005576">
    <property type="term" value="C:extracellular region"/>
    <property type="evidence" value="ECO:0007669"/>
    <property type="project" value="UniProtKB-SubCell"/>
</dbReference>
<evidence type="ECO:0000256" key="3">
    <source>
        <dbReference type="ARBA" id="ARBA00022525"/>
    </source>
</evidence>
<organism evidence="5 6">
    <name type="scientific">Heterodera schachtii</name>
    <name type="common">Sugarbeet cyst nematode worm</name>
    <name type="synonym">Tylenchus schachtii</name>
    <dbReference type="NCBI Taxonomy" id="97005"/>
    <lineage>
        <taxon>Eukaryota</taxon>
        <taxon>Metazoa</taxon>
        <taxon>Ecdysozoa</taxon>
        <taxon>Nematoda</taxon>
        <taxon>Chromadorea</taxon>
        <taxon>Rhabditida</taxon>
        <taxon>Tylenchina</taxon>
        <taxon>Tylenchomorpha</taxon>
        <taxon>Tylenchoidea</taxon>
        <taxon>Heteroderidae</taxon>
        <taxon>Heteroderinae</taxon>
        <taxon>Heterodera</taxon>
    </lineage>
</organism>